<dbReference type="EC" id="4.2.1.2" evidence="8"/>
<dbReference type="GO" id="GO:0008730">
    <property type="term" value="F:L(+)-tartrate dehydratase activity"/>
    <property type="evidence" value="ECO:0007669"/>
    <property type="project" value="UniProtKB-EC"/>
</dbReference>
<keyword evidence="5" id="KW-0411">Iron-sulfur</keyword>
<keyword evidence="3" id="KW-0479">Metal-binding</keyword>
<evidence type="ECO:0000256" key="4">
    <source>
        <dbReference type="ARBA" id="ARBA00023004"/>
    </source>
</evidence>
<dbReference type="InterPro" id="IPR004646">
    <property type="entry name" value="Fe-S_hydro-lyase_TtdA-typ_cat"/>
</dbReference>
<feature type="domain" description="Fe-S hydro-lyase tartrate dehydratase alpha-type catalytic" evidence="7">
    <location>
        <begin position="8"/>
        <end position="277"/>
    </location>
</feature>
<dbReference type="PANTHER" id="PTHR43351">
    <property type="entry name" value="L(+)-TARTRATE DEHYDRATASE SUBUNIT BETA"/>
    <property type="match status" value="1"/>
</dbReference>
<evidence type="ECO:0000259" key="7">
    <source>
        <dbReference type="Pfam" id="PF05681"/>
    </source>
</evidence>
<evidence type="ECO:0000256" key="1">
    <source>
        <dbReference type="ARBA" id="ARBA00008876"/>
    </source>
</evidence>
<dbReference type="PANTHER" id="PTHR43351:SF2">
    <property type="entry name" value="L(+)-TARTRATE DEHYDRATASE SUBUNIT BETA-RELATED"/>
    <property type="match status" value="1"/>
</dbReference>
<keyword evidence="2" id="KW-0004">4Fe-4S</keyword>
<evidence type="ECO:0000256" key="5">
    <source>
        <dbReference type="ARBA" id="ARBA00023014"/>
    </source>
</evidence>
<organism evidence="8">
    <name type="scientific">hydrothermal vent metagenome</name>
    <dbReference type="NCBI Taxonomy" id="652676"/>
    <lineage>
        <taxon>unclassified sequences</taxon>
        <taxon>metagenomes</taxon>
        <taxon>ecological metagenomes</taxon>
    </lineage>
</organism>
<sequence>MLELKHGIVELYRKVATSLPSDIETALKKAHEIEDEGIAKEAMKVVLENIALARKTSRPVCQDTGVPTFFVRIPQQLSQKELREIIVVATREATEKVPLRPNAVDILTDKNSGDNTGKNIPVVYFEETSEHVLTIDLMLKGSGCENAGQIYKLPAEDINAQRDLDGVRKCIIDTVFKAQGRGCPPYTLGVGIGATKDQVSVIAKRQLLGRIDERDGDEEIHALQVRLLDELNQLGIGPLGFGGKTTVIGVNIDYNHRHPASYFVDVSVCCWANRRGRLVWG</sequence>
<proteinExistence type="inferred from homology"/>
<dbReference type="GO" id="GO:0046872">
    <property type="term" value="F:metal ion binding"/>
    <property type="evidence" value="ECO:0007669"/>
    <property type="project" value="UniProtKB-KW"/>
</dbReference>
<comment type="similarity">
    <text evidence="1">Belongs to the class-I fumarase family.</text>
</comment>
<dbReference type="NCBIfam" id="TIGR00722">
    <property type="entry name" value="ttdA_fumA_fumB"/>
    <property type="match status" value="1"/>
</dbReference>
<gene>
    <name evidence="8" type="ORF">MNBD_NITROSPIRAE03-793</name>
</gene>
<dbReference type="EC" id="4.2.1.32" evidence="8"/>
<dbReference type="EMBL" id="UOGI01000084">
    <property type="protein sequence ID" value="VAX30657.1"/>
    <property type="molecule type" value="Genomic_DNA"/>
</dbReference>
<evidence type="ECO:0000256" key="2">
    <source>
        <dbReference type="ARBA" id="ARBA00022485"/>
    </source>
</evidence>
<protein>
    <submittedName>
        <fullName evidence="8">Fumarate hydratase class I, alpha region L(+)-tartrate dehydratase alpha subunit</fullName>
        <ecNumber evidence="8">4.2.1.2</ecNumber>
        <ecNumber evidence="8">4.2.1.32</ecNumber>
    </submittedName>
</protein>
<evidence type="ECO:0000256" key="3">
    <source>
        <dbReference type="ARBA" id="ARBA00022723"/>
    </source>
</evidence>
<keyword evidence="6 8" id="KW-0456">Lyase</keyword>
<accession>A0A3B1DPR7</accession>
<dbReference type="GO" id="GO:0051539">
    <property type="term" value="F:4 iron, 4 sulfur cluster binding"/>
    <property type="evidence" value="ECO:0007669"/>
    <property type="project" value="UniProtKB-KW"/>
</dbReference>
<evidence type="ECO:0000313" key="8">
    <source>
        <dbReference type="EMBL" id="VAX30657.1"/>
    </source>
</evidence>
<keyword evidence="4" id="KW-0408">Iron</keyword>
<evidence type="ECO:0000256" key="6">
    <source>
        <dbReference type="ARBA" id="ARBA00023239"/>
    </source>
</evidence>
<reference evidence="8" key="1">
    <citation type="submission" date="2018-06" db="EMBL/GenBank/DDBJ databases">
        <authorList>
            <person name="Zhirakovskaya E."/>
        </authorList>
    </citation>
    <scope>NUCLEOTIDE SEQUENCE</scope>
</reference>
<dbReference type="AlphaFoldDB" id="A0A3B1DPR7"/>
<name>A0A3B1DPR7_9ZZZZ</name>
<dbReference type="GO" id="GO:0004333">
    <property type="term" value="F:fumarate hydratase activity"/>
    <property type="evidence" value="ECO:0007669"/>
    <property type="project" value="UniProtKB-EC"/>
</dbReference>
<dbReference type="Pfam" id="PF05681">
    <property type="entry name" value="Fumerase"/>
    <property type="match status" value="1"/>
</dbReference>